<sequence>MGGAAQALKHVNQLLGGDTSHFVVPVAQGGDGRGADLTVIAVIEADDGHILRNPDFHGKQRLHQQIGNLIVIADDRRGGRGLRIQKVAEQLGIAVVQQHGPVVGIIPAEAVVMDGEARVPQGADHAVVALGTLNVVAFEYPGNVFMSLFDQITG</sequence>
<organism evidence="1">
    <name type="scientific">bioreactor metagenome</name>
    <dbReference type="NCBI Taxonomy" id="1076179"/>
    <lineage>
        <taxon>unclassified sequences</taxon>
        <taxon>metagenomes</taxon>
        <taxon>ecological metagenomes</taxon>
    </lineage>
</organism>
<name>A0A645GSL2_9ZZZZ</name>
<accession>A0A645GSL2</accession>
<comment type="caution">
    <text evidence="1">The sequence shown here is derived from an EMBL/GenBank/DDBJ whole genome shotgun (WGS) entry which is preliminary data.</text>
</comment>
<evidence type="ECO:0000313" key="1">
    <source>
        <dbReference type="EMBL" id="MPN29897.1"/>
    </source>
</evidence>
<proteinExistence type="predicted"/>
<gene>
    <name evidence="1" type="ORF">SDC9_177351</name>
</gene>
<protein>
    <submittedName>
        <fullName evidence="1">Uncharacterized protein</fullName>
    </submittedName>
</protein>
<dbReference type="AlphaFoldDB" id="A0A645GSL2"/>
<dbReference type="EMBL" id="VSSQ01080793">
    <property type="protein sequence ID" value="MPN29897.1"/>
    <property type="molecule type" value="Genomic_DNA"/>
</dbReference>
<reference evidence="1" key="1">
    <citation type="submission" date="2019-08" db="EMBL/GenBank/DDBJ databases">
        <authorList>
            <person name="Kucharzyk K."/>
            <person name="Murdoch R.W."/>
            <person name="Higgins S."/>
            <person name="Loffler F."/>
        </authorList>
    </citation>
    <scope>NUCLEOTIDE SEQUENCE</scope>
</reference>